<dbReference type="Proteomes" id="UP000009046">
    <property type="component" value="Unassembled WGS sequence"/>
</dbReference>
<reference evidence="5" key="2">
    <citation type="submission" date="2007-04" db="EMBL/GenBank/DDBJ databases">
        <title>The genome of the human body louse.</title>
        <authorList>
            <consortium name="The Human Body Louse Genome Consortium"/>
            <person name="Kirkness E."/>
            <person name="Walenz B."/>
            <person name="Hass B."/>
            <person name="Bruggner R."/>
            <person name="Strausberg R."/>
        </authorList>
    </citation>
    <scope>NUCLEOTIDE SEQUENCE</scope>
    <source>
        <strain evidence="5">USDA</strain>
    </source>
</reference>
<dbReference type="eggNOG" id="KOG0072">
    <property type="taxonomic scope" value="Eukaryota"/>
</dbReference>
<evidence type="ECO:0000313" key="5">
    <source>
        <dbReference type="EMBL" id="EEB13381.1"/>
    </source>
</evidence>
<dbReference type="Gene3D" id="3.40.50.300">
    <property type="entry name" value="P-loop containing nucleotide triphosphate hydrolases"/>
    <property type="match status" value="1"/>
</dbReference>
<name>E0VJ25_PEDHC</name>
<evidence type="ECO:0000256" key="4">
    <source>
        <dbReference type="PIRSR" id="PIRSR606689-2"/>
    </source>
</evidence>
<dbReference type="VEuPathDB" id="VectorBase:PHUM237360"/>
<accession>E0VJ25</accession>
<dbReference type="PANTHER" id="PTHR46688:SF1">
    <property type="entry name" value="ADP-RIBOSYLATION FACTOR-LIKE PROTEIN 16"/>
    <property type="match status" value="1"/>
</dbReference>
<dbReference type="InterPro" id="IPR027417">
    <property type="entry name" value="P-loop_NTPase"/>
</dbReference>
<dbReference type="PANTHER" id="PTHR46688">
    <property type="entry name" value="ADP-RIBOSYLATION FACTOR-LIKE PROTEIN 16"/>
    <property type="match status" value="1"/>
</dbReference>
<protein>
    <recommendedName>
        <fullName evidence="8">ADP-ribosylation factor-like protein 16</fullName>
    </recommendedName>
</protein>
<keyword evidence="4" id="KW-0460">Magnesium</keyword>
<dbReference type="Pfam" id="PF00025">
    <property type="entry name" value="Arf"/>
    <property type="match status" value="1"/>
</dbReference>
<evidence type="ECO:0000256" key="2">
    <source>
        <dbReference type="ARBA" id="ARBA00023134"/>
    </source>
</evidence>
<gene>
    <name evidence="6" type="primary">8230395</name>
    <name evidence="5" type="ORF">Phum_PHUM237360</name>
</gene>
<sequence length="181" mass="19993">MNSIICLGPSGAGKTLLLKKLKNRNAIDETSHTVPTTGSDLTVVKFLNKTSGTSREYVIRELGGIMAPMWEKYFHGVNKIIYVVDTSNLCQIAAAGILLYTVLANPSLINAKILIVLTKMDLSYRQMRNEALLILQMKRLVKEVMQPITIIESSGVSGEGIENIEKWIEGKLSQNKTLISN</sequence>
<dbReference type="KEGG" id="phu:Phum_PHUM237360"/>
<dbReference type="RefSeq" id="XP_002426119.1">
    <property type="nucleotide sequence ID" value="XM_002426074.1"/>
</dbReference>
<evidence type="ECO:0000256" key="1">
    <source>
        <dbReference type="ARBA" id="ARBA00022741"/>
    </source>
</evidence>
<dbReference type="SUPFAM" id="SSF52540">
    <property type="entry name" value="P-loop containing nucleoside triphosphate hydrolases"/>
    <property type="match status" value="1"/>
</dbReference>
<dbReference type="AlphaFoldDB" id="E0VJ25"/>
<dbReference type="EnsemblMetazoa" id="PHUM237360-RA">
    <property type="protein sequence ID" value="PHUM237360-PA"/>
    <property type="gene ID" value="PHUM237360"/>
</dbReference>
<evidence type="ECO:0000313" key="7">
    <source>
        <dbReference type="Proteomes" id="UP000009046"/>
    </source>
</evidence>
<dbReference type="EMBL" id="AAZO01002754">
    <property type="status" value="NOT_ANNOTATED_CDS"/>
    <property type="molecule type" value="Genomic_DNA"/>
</dbReference>
<dbReference type="SMART" id="SM00177">
    <property type="entry name" value="ARF"/>
    <property type="match status" value="1"/>
</dbReference>
<feature type="binding site" evidence="3">
    <location>
        <begin position="8"/>
        <end position="15"/>
    </location>
    <ligand>
        <name>GTP</name>
        <dbReference type="ChEBI" id="CHEBI:37565"/>
    </ligand>
</feature>
<dbReference type="FunCoup" id="E0VJ25">
    <property type="interactions" value="71"/>
</dbReference>
<dbReference type="GO" id="GO:0005525">
    <property type="term" value="F:GTP binding"/>
    <property type="evidence" value="ECO:0007669"/>
    <property type="project" value="UniProtKB-KW"/>
</dbReference>
<keyword evidence="1 3" id="KW-0547">Nucleotide-binding</keyword>
<feature type="binding site" evidence="4">
    <location>
        <position position="36"/>
    </location>
    <ligand>
        <name>Mg(2+)</name>
        <dbReference type="ChEBI" id="CHEBI:18420"/>
    </ligand>
</feature>
<keyword evidence="7" id="KW-1185">Reference proteome</keyword>
<keyword evidence="4" id="KW-0479">Metal-binding</keyword>
<evidence type="ECO:0000313" key="6">
    <source>
        <dbReference type="EnsemblMetazoa" id="PHUM237360-PA"/>
    </source>
</evidence>
<dbReference type="PROSITE" id="PS51417">
    <property type="entry name" value="ARF"/>
    <property type="match status" value="1"/>
</dbReference>
<evidence type="ECO:0008006" key="8">
    <source>
        <dbReference type="Google" id="ProtNLM"/>
    </source>
</evidence>
<dbReference type="CTD" id="8230395"/>
<dbReference type="InParanoid" id="E0VJ25"/>
<reference evidence="6" key="3">
    <citation type="submission" date="2021-02" db="UniProtKB">
        <authorList>
            <consortium name="EnsemblMetazoa"/>
        </authorList>
    </citation>
    <scope>IDENTIFICATION</scope>
    <source>
        <strain evidence="6">USDA</strain>
    </source>
</reference>
<dbReference type="GeneID" id="8230395"/>
<keyword evidence="2 3" id="KW-0342">GTP-binding</keyword>
<organism>
    <name type="scientific">Pediculus humanus subsp. corporis</name>
    <name type="common">Body louse</name>
    <dbReference type="NCBI Taxonomy" id="121224"/>
    <lineage>
        <taxon>Eukaryota</taxon>
        <taxon>Metazoa</taxon>
        <taxon>Ecdysozoa</taxon>
        <taxon>Arthropoda</taxon>
        <taxon>Hexapoda</taxon>
        <taxon>Insecta</taxon>
        <taxon>Pterygota</taxon>
        <taxon>Neoptera</taxon>
        <taxon>Paraneoptera</taxon>
        <taxon>Psocodea</taxon>
        <taxon>Troctomorpha</taxon>
        <taxon>Phthiraptera</taxon>
        <taxon>Anoplura</taxon>
        <taxon>Pediculidae</taxon>
        <taxon>Pediculus</taxon>
    </lineage>
</organism>
<dbReference type="OMA" id="ETTFSMP"/>
<dbReference type="GO" id="GO:0046872">
    <property type="term" value="F:metal ion binding"/>
    <property type="evidence" value="ECO:0007669"/>
    <property type="project" value="UniProtKB-KW"/>
</dbReference>
<feature type="binding site" evidence="3">
    <location>
        <position position="64"/>
    </location>
    <ligand>
        <name>GTP</name>
        <dbReference type="ChEBI" id="CHEBI:37565"/>
    </ligand>
</feature>
<dbReference type="OrthoDB" id="365445at2759"/>
<dbReference type="STRING" id="121224.E0VJ25"/>
<dbReference type="InterPro" id="IPR006689">
    <property type="entry name" value="Small_GTPase_ARF/SAR"/>
</dbReference>
<dbReference type="GO" id="GO:0003924">
    <property type="term" value="F:GTPase activity"/>
    <property type="evidence" value="ECO:0007669"/>
    <property type="project" value="InterPro"/>
</dbReference>
<dbReference type="EMBL" id="DS235219">
    <property type="protein sequence ID" value="EEB13381.1"/>
    <property type="molecule type" value="Genomic_DNA"/>
</dbReference>
<proteinExistence type="predicted"/>
<feature type="binding site" evidence="4">
    <location>
        <position position="15"/>
    </location>
    <ligand>
        <name>Mg(2+)</name>
        <dbReference type="ChEBI" id="CHEBI:18420"/>
    </ligand>
</feature>
<reference evidence="5" key="1">
    <citation type="submission" date="2007-04" db="EMBL/GenBank/DDBJ databases">
        <title>Annotation of Pediculus humanus corporis strain USDA.</title>
        <authorList>
            <person name="Kirkness E."/>
            <person name="Hannick L."/>
            <person name="Hass B."/>
            <person name="Bruggner R."/>
            <person name="Lawson D."/>
            <person name="Bidwell S."/>
            <person name="Joardar V."/>
            <person name="Caler E."/>
            <person name="Walenz B."/>
            <person name="Inman J."/>
            <person name="Schobel S."/>
            <person name="Galinsky K."/>
            <person name="Amedeo P."/>
            <person name="Strausberg R."/>
        </authorList>
    </citation>
    <scope>NUCLEOTIDE SEQUENCE</scope>
    <source>
        <strain evidence="5">USDA</strain>
    </source>
</reference>
<evidence type="ECO:0000256" key="3">
    <source>
        <dbReference type="PIRSR" id="PIRSR606689-1"/>
    </source>
</evidence>
<dbReference type="HOGENOM" id="CLU_040729_14_0_1"/>